<dbReference type="Pfam" id="PF00920">
    <property type="entry name" value="ILVD_EDD_N"/>
    <property type="match status" value="1"/>
</dbReference>
<evidence type="ECO:0000313" key="19">
    <source>
        <dbReference type="Proteomes" id="UP000000211"/>
    </source>
</evidence>
<feature type="domain" description="Dihydroxy-acid/6-phosphogluconate dehydratase C-terminal" evidence="17">
    <location>
        <begin position="361"/>
        <end position="549"/>
    </location>
</feature>
<evidence type="ECO:0000256" key="13">
    <source>
        <dbReference type="ARBA" id="ARBA00029437"/>
    </source>
</evidence>
<dbReference type="InterPro" id="IPR020558">
    <property type="entry name" value="DiOHA_6PGluconate_deHydtase_CS"/>
</dbReference>
<feature type="active site" description="Proton acceptor" evidence="15">
    <location>
        <position position="468"/>
    </location>
</feature>
<protein>
    <recommendedName>
        <fullName evidence="14 15">Dihydroxy-acid dehydratase</fullName>
        <shortName evidence="15">DAD</shortName>
        <ecNumber evidence="14 15">4.2.1.9</ecNumber>
    </recommendedName>
</protein>
<dbReference type="HAMAP" id="MF_00012">
    <property type="entry name" value="IlvD"/>
    <property type="match status" value="1"/>
</dbReference>
<dbReference type="Pfam" id="PF24877">
    <property type="entry name" value="ILV_EDD_C"/>
    <property type="match status" value="1"/>
</dbReference>
<dbReference type="SUPFAM" id="SSF52016">
    <property type="entry name" value="LeuD/IlvD-like"/>
    <property type="match status" value="1"/>
</dbReference>
<comment type="subunit">
    <text evidence="15">Homodimer.</text>
</comment>
<keyword evidence="8 15" id="KW-0411">Iron-sulfur</keyword>
<dbReference type="eggNOG" id="COG0129">
    <property type="taxonomic scope" value="Bacteria"/>
</dbReference>
<dbReference type="InterPro" id="IPR000581">
    <property type="entry name" value="ILV_EDD_N"/>
</dbReference>
<evidence type="ECO:0000259" key="16">
    <source>
        <dbReference type="Pfam" id="PF00920"/>
    </source>
</evidence>
<comment type="cofactor">
    <cofactor evidence="1 15">
        <name>Mg(2+)</name>
        <dbReference type="ChEBI" id="CHEBI:18420"/>
    </cofactor>
</comment>
<dbReference type="PANTHER" id="PTHR21000">
    <property type="entry name" value="DIHYDROXY-ACID DEHYDRATASE DAD"/>
    <property type="match status" value="1"/>
</dbReference>
<feature type="binding site" evidence="15">
    <location>
        <position position="78"/>
    </location>
    <ligand>
        <name>Mg(2+)</name>
        <dbReference type="ChEBI" id="CHEBI:18420"/>
    </ligand>
</feature>
<dbReference type="PROSITE" id="PS00886">
    <property type="entry name" value="ILVD_EDD_1"/>
    <property type="match status" value="1"/>
</dbReference>
<sequence>MRSDRIKKGLQQAPARAMLRAVGVGDEDFSRPFVGVVNTFTDGMPCNAHLRQLALDLKAGLKEAGVFPFEFGAPAISDGISMGTPGMRASLVSREVIADSVELVAQGYLYDGMAVLSACDKTIPGGAMGVIRSGVPGMVLYGGTIAPGVYGERKLTIVEVFEAVGQRAAGRISEEELLEIERRAIPGPGACGGQYTANTMAMALEVLGLSPMGYNAIPAVHPEKPKATRKAAEVLAEAIRRDWKPKDFLTRKSFLNAIAAVAATGGSTNAVLHLLALAREAGVELSLEDFDRISRKTPVIADLRPWGTYTAWELYEAGGTPLVFKRLLEAGLLYGEERTVTGRTLEEEVEAHFREAEGQRVVFPVEKALKPQGGLVVLFGNLAPRGAVLKLAGTERTFFEGPARVFDSEEEAMAKVLAGEIRPGDVVVIRYVGPKGAPGMPEMLSVTSALVGEGLGPEVALLTDGRFSGGTRGLMIGHIAPEAFVGGPIALLEEGDRVRIDVEGRRLEVLLPEEELERRRARWQPRPPAFRHGLFARYAALVRQADEGAALEDPTGA</sequence>
<evidence type="ECO:0000256" key="11">
    <source>
        <dbReference type="ARBA" id="ARBA00029304"/>
    </source>
</evidence>
<comment type="pathway">
    <text evidence="13 15">Amino-acid biosynthesis; L-isoleucine biosynthesis; L-isoleucine from 2-oxobutanoate: step 3/4.</text>
</comment>
<dbReference type="FunFam" id="3.50.30.80:FF:000001">
    <property type="entry name" value="Dihydroxy-acid dehydratase"/>
    <property type="match status" value="1"/>
</dbReference>
<comment type="catalytic activity">
    <reaction evidence="11">
        <text>(2R)-2,3-dihydroxy-3-methylbutanoate = 3-methyl-2-oxobutanoate + H2O</text>
        <dbReference type="Rhea" id="RHEA:24809"/>
        <dbReference type="ChEBI" id="CHEBI:11851"/>
        <dbReference type="ChEBI" id="CHEBI:15377"/>
        <dbReference type="ChEBI" id="CHEBI:49072"/>
        <dbReference type="EC" id="4.2.1.9"/>
    </reaction>
    <physiologicalReaction direction="left-to-right" evidence="11">
        <dbReference type="Rhea" id="RHEA:24810"/>
    </physiologicalReaction>
</comment>
<dbReference type="HOGENOM" id="CLU_014271_4_2_0"/>
<dbReference type="EC" id="4.2.1.9" evidence="14 15"/>
<dbReference type="KEGG" id="tos:Theos_1255"/>
<dbReference type="UniPathway" id="UPA00047">
    <property type="reaction ID" value="UER00057"/>
</dbReference>
<comment type="catalytic activity">
    <reaction evidence="15">
        <text>(2R,3R)-2,3-dihydroxy-3-methylpentanoate = (S)-3-methyl-2-oxopentanoate + H2O</text>
        <dbReference type="Rhea" id="RHEA:27694"/>
        <dbReference type="ChEBI" id="CHEBI:15377"/>
        <dbReference type="ChEBI" id="CHEBI:35146"/>
        <dbReference type="ChEBI" id="CHEBI:49258"/>
        <dbReference type="EC" id="4.2.1.9"/>
    </reaction>
</comment>
<evidence type="ECO:0000256" key="5">
    <source>
        <dbReference type="ARBA" id="ARBA00022723"/>
    </source>
</evidence>
<dbReference type="InterPro" id="IPR056740">
    <property type="entry name" value="ILV_EDD_C"/>
</dbReference>
<keyword evidence="3 15" id="KW-0028">Amino-acid biosynthesis</keyword>
<keyword evidence="4 15" id="KW-0001">2Fe-2S</keyword>
<dbReference type="InterPro" id="IPR050165">
    <property type="entry name" value="DHAD_IlvD/Edd"/>
</dbReference>
<dbReference type="PATRIC" id="fig|751945.3.peg.1244"/>
<dbReference type="PROSITE" id="PS00887">
    <property type="entry name" value="ILVD_EDD_2"/>
    <property type="match status" value="1"/>
</dbReference>
<feature type="modified residue" description="N6-carboxylysine" evidence="15">
    <location>
        <position position="121"/>
    </location>
</feature>
<evidence type="ECO:0000256" key="12">
    <source>
        <dbReference type="ARBA" id="ARBA00029436"/>
    </source>
</evidence>
<dbReference type="NCBIfam" id="TIGR00110">
    <property type="entry name" value="ilvD"/>
    <property type="match status" value="1"/>
</dbReference>
<evidence type="ECO:0000256" key="8">
    <source>
        <dbReference type="ARBA" id="ARBA00023014"/>
    </source>
</evidence>
<keyword evidence="19" id="KW-1185">Reference proteome</keyword>
<dbReference type="EMBL" id="CP003249">
    <property type="protein sequence ID" value="AFV76295.1"/>
    <property type="molecule type" value="Genomic_DNA"/>
</dbReference>
<dbReference type="NCBIfam" id="NF002068">
    <property type="entry name" value="PRK00911.1"/>
    <property type="match status" value="1"/>
</dbReference>
<evidence type="ECO:0000256" key="10">
    <source>
        <dbReference type="ARBA" id="ARBA00023304"/>
    </source>
</evidence>
<dbReference type="InterPro" id="IPR042096">
    <property type="entry name" value="Dihydro-acid_dehy_C"/>
</dbReference>
<dbReference type="InterPro" id="IPR037237">
    <property type="entry name" value="IlvD/EDD_N"/>
</dbReference>
<dbReference type="PANTHER" id="PTHR21000:SF5">
    <property type="entry name" value="DIHYDROXY-ACID DEHYDRATASE, MITOCHONDRIAL"/>
    <property type="match status" value="1"/>
</dbReference>
<dbReference type="Proteomes" id="UP000000211">
    <property type="component" value="Chromosome"/>
</dbReference>
<evidence type="ECO:0000256" key="4">
    <source>
        <dbReference type="ARBA" id="ARBA00022714"/>
    </source>
</evidence>
<comment type="pathway">
    <text evidence="12 15">Amino-acid biosynthesis; L-valine biosynthesis; L-valine from pyruvate: step 3/4.</text>
</comment>
<dbReference type="STRING" id="751945.Theos_1255"/>
<dbReference type="SUPFAM" id="SSF143975">
    <property type="entry name" value="IlvD/EDD N-terminal domain-like"/>
    <property type="match status" value="1"/>
</dbReference>
<keyword evidence="9 15" id="KW-0456">Lyase</keyword>
<reference evidence="18 19" key="1">
    <citation type="journal article" date="2013" name="Genome Announc.">
        <title>Whole Genome Sequencing of Thermus oshimai JL-2 and Thermus thermophilus JL-18, Incomplete Denitrifiers from the United States Great Basin.</title>
        <authorList>
            <person name="Murugapiran S.K."/>
            <person name="Huntemann M."/>
            <person name="Wei C.L."/>
            <person name="Han J."/>
            <person name="Detter J.C."/>
            <person name="Han C.S."/>
            <person name="Erkkila T.H."/>
            <person name="Teshima H."/>
            <person name="Chen A."/>
            <person name="Kyrpides N."/>
            <person name="Mavrommatis K."/>
            <person name="Markowitz V."/>
            <person name="Szeto E."/>
            <person name="Ivanova N."/>
            <person name="Pagani I."/>
            <person name="Lam J."/>
            <person name="McDonald A.I."/>
            <person name="Dodsworth J.A."/>
            <person name="Pati A."/>
            <person name="Goodwin L."/>
            <person name="Peters L."/>
            <person name="Pitluck S."/>
            <person name="Woyke T."/>
            <person name="Hedlund B.P."/>
        </authorList>
    </citation>
    <scope>NUCLEOTIDE SEQUENCE</scope>
    <source>
        <strain evidence="18 19">JL-2</strain>
    </source>
</reference>
<evidence type="ECO:0000256" key="3">
    <source>
        <dbReference type="ARBA" id="ARBA00022605"/>
    </source>
</evidence>
<evidence type="ECO:0000256" key="2">
    <source>
        <dbReference type="ARBA" id="ARBA00006486"/>
    </source>
</evidence>
<dbReference type="GO" id="GO:0051537">
    <property type="term" value="F:2 iron, 2 sulfur cluster binding"/>
    <property type="evidence" value="ECO:0007669"/>
    <property type="project" value="UniProtKB-UniRule"/>
</dbReference>
<organism evidence="18 19">
    <name type="scientific">Thermus oshimai JL-2</name>
    <dbReference type="NCBI Taxonomy" id="751945"/>
    <lineage>
        <taxon>Bacteria</taxon>
        <taxon>Thermotogati</taxon>
        <taxon>Deinococcota</taxon>
        <taxon>Deinococci</taxon>
        <taxon>Thermales</taxon>
        <taxon>Thermaceae</taxon>
        <taxon>Thermus</taxon>
    </lineage>
</organism>
<comment type="function">
    <text evidence="15">Functions in the biosynthesis of branched-chain amino acids. Catalyzes the dehydration of (2R,3R)-2,3-dihydroxy-3-methylpentanoate (2,3-dihydroxy-3-methylvalerate) into 2-oxo-3-methylpentanoate (2-oxo-3-methylvalerate) and of (2R)-2,3-dihydroxy-3-methylbutanoate (2,3-dihydroxyisovalerate) into 2-oxo-3-methylbutanoate (2-oxoisovalerate), the penultimate precursor to L-isoleucine and L-valine, respectively.</text>
</comment>
<keyword evidence="10 15" id="KW-0100">Branched-chain amino acid biosynthesis</keyword>
<dbReference type="GO" id="GO:0009097">
    <property type="term" value="P:isoleucine biosynthetic process"/>
    <property type="evidence" value="ECO:0007669"/>
    <property type="project" value="UniProtKB-UniRule"/>
</dbReference>
<keyword evidence="6 15" id="KW-0460">Magnesium</keyword>
<name>K7QZJ9_THEOS</name>
<feature type="binding site" evidence="15">
    <location>
        <position position="120"/>
    </location>
    <ligand>
        <name>Mg(2+)</name>
        <dbReference type="ChEBI" id="CHEBI:18420"/>
    </ligand>
</feature>
<dbReference type="InterPro" id="IPR004404">
    <property type="entry name" value="DihydroxyA_deHydtase"/>
</dbReference>
<dbReference type="UniPathway" id="UPA00049">
    <property type="reaction ID" value="UER00061"/>
</dbReference>
<keyword evidence="5 15" id="KW-0479">Metal-binding</keyword>
<dbReference type="GO" id="GO:0000287">
    <property type="term" value="F:magnesium ion binding"/>
    <property type="evidence" value="ECO:0007669"/>
    <property type="project" value="UniProtKB-UniRule"/>
</dbReference>
<evidence type="ECO:0000313" key="18">
    <source>
        <dbReference type="EMBL" id="AFV76295.1"/>
    </source>
</evidence>
<evidence type="ECO:0000256" key="9">
    <source>
        <dbReference type="ARBA" id="ARBA00023239"/>
    </source>
</evidence>
<evidence type="ECO:0000256" key="6">
    <source>
        <dbReference type="ARBA" id="ARBA00022842"/>
    </source>
</evidence>
<evidence type="ECO:0000256" key="1">
    <source>
        <dbReference type="ARBA" id="ARBA00001946"/>
    </source>
</evidence>
<proteinExistence type="inferred from homology"/>
<feature type="binding site" evidence="15">
    <location>
        <position position="442"/>
    </location>
    <ligand>
        <name>Mg(2+)</name>
        <dbReference type="ChEBI" id="CHEBI:18420"/>
    </ligand>
</feature>
<accession>K7QZJ9</accession>
<dbReference type="Gene3D" id="3.50.30.80">
    <property type="entry name" value="IlvD/EDD C-terminal domain-like"/>
    <property type="match status" value="1"/>
</dbReference>
<evidence type="ECO:0000259" key="17">
    <source>
        <dbReference type="Pfam" id="PF24877"/>
    </source>
</evidence>
<dbReference type="AlphaFoldDB" id="K7QZJ9"/>
<feature type="binding site" evidence="15">
    <location>
        <position position="46"/>
    </location>
    <ligand>
        <name>[2Fe-2S] cluster</name>
        <dbReference type="ChEBI" id="CHEBI:190135"/>
    </ligand>
</feature>
<feature type="binding site" description="via carbamate group" evidence="15">
    <location>
        <position position="121"/>
    </location>
    <ligand>
        <name>Mg(2+)</name>
        <dbReference type="ChEBI" id="CHEBI:18420"/>
    </ligand>
</feature>
<dbReference type="OrthoDB" id="9807077at2"/>
<dbReference type="GO" id="GO:0009099">
    <property type="term" value="P:L-valine biosynthetic process"/>
    <property type="evidence" value="ECO:0007669"/>
    <property type="project" value="UniProtKB-UniRule"/>
</dbReference>
<comment type="cofactor">
    <cofactor evidence="15">
        <name>[2Fe-2S] cluster</name>
        <dbReference type="ChEBI" id="CHEBI:190135"/>
    </cofactor>
    <text evidence="15">Binds 1 [2Fe-2S] cluster per subunit. This cluster acts as a Lewis acid cofactor.</text>
</comment>
<evidence type="ECO:0000256" key="15">
    <source>
        <dbReference type="HAMAP-Rule" id="MF_00012"/>
    </source>
</evidence>
<dbReference type="GO" id="GO:0004160">
    <property type="term" value="F:dihydroxy-acid dehydratase activity"/>
    <property type="evidence" value="ECO:0007669"/>
    <property type="project" value="UniProtKB-UniRule"/>
</dbReference>
<feature type="domain" description="Dihydroxy-acid/6-phosphogluconate dehydratase N-terminal" evidence="16">
    <location>
        <begin position="31"/>
        <end position="347"/>
    </location>
</feature>
<keyword evidence="7 15" id="KW-0408">Iron</keyword>
<evidence type="ECO:0000256" key="7">
    <source>
        <dbReference type="ARBA" id="ARBA00023004"/>
    </source>
</evidence>
<gene>
    <name evidence="15" type="primary">ilvD</name>
    <name evidence="18" type="ORF">Theos_1255</name>
</gene>
<comment type="caution">
    <text evidence="15">Lacks conserved residue(s) required for the propagation of feature annotation.</text>
</comment>
<evidence type="ECO:0000256" key="14">
    <source>
        <dbReference type="ARBA" id="ARBA00029490"/>
    </source>
</evidence>
<dbReference type="RefSeq" id="WP_016329484.1">
    <property type="nucleotide sequence ID" value="NC_019386.1"/>
</dbReference>
<comment type="similarity">
    <text evidence="2 15">Belongs to the IlvD/Edd family.</text>
</comment>